<keyword evidence="1" id="KW-0812">Transmembrane</keyword>
<dbReference type="AlphaFoldDB" id="A0A356LFR6"/>
<feature type="domain" description="DUF1468" evidence="2">
    <location>
        <begin position="10"/>
        <end position="146"/>
    </location>
</feature>
<gene>
    <name evidence="3" type="ORF">DD666_10470</name>
</gene>
<accession>A0A356LFR6</accession>
<keyword evidence="1" id="KW-0472">Membrane</keyword>
<evidence type="ECO:0000313" key="3">
    <source>
        <dbReference type="EMBL" id="HBP29827.1"/>
    </source>
</evidence>
<feature type="transmembrane region" description="Helical" evidence="1">
    <location>
        <begin position="68"/>
        <end position="91"/>
    </location>
</feature>
<protein>
    <submittedName>
        <fullName evidence="3">Tripartite tricarboxylate transporter TctB family protein</fullName>
    </submittedName>
</protein>
<evidence type="ECO:0000259" key="2">
    <source>
        <dbReference type="Pfam" id="PF07331"/>
    </source>
</evidence>
<evidence type="ECO:0000313" key="4">
    <source>
        <dbReference type="Proteomes" id="UP000264036"/>
    </source>
</evidence>
<feature type="transmembrane region" description="Helical" evidence="1">
    <location>
        <begin position="38"/>
        <end position="56"/>
    </location>
</feature>
<dbReference type="InterPro" id="IPR009936">
    <property type="entry name" value="DUF1468"/>
</dbReference>
<organism evidence="3 4">
    <name type="scientific">Advenella kashmirensis</name>
    <dbReference type="NCBI Taxonomy" id="310575"/>
    <lineage>
        <taxon>Bacteria</taxon>
        <taxon>Pseudomonadati</taxon>
        <taxon>Pseudomonadota</taxon>
        <taxon>Betaproteobacteria</taxon>
        <taxon>Burkholderiales</taxon>
        <taxon>Alcaligenaceae</taxon>
    </lineage>
</organism>
<dbReference type="EMBL" id="DOEK01000027">
    <property type="protein sequence ID" value="HBP29827.1"/>
    <property type="molecule type" value="Genomic_DNA"/>
</dbReference>
<name>A0A356LFR6_9BURK</name>
<feature type="transmembrane region" description="Helical" evidence="1">
    <location>
        <begin position="97"/>
        <end position="115"/>
    </location>
</feature>
<proteinExistence type="predicted"/>
<keyword evidence="1" id="KW-1133">Transmembrane helix</keyword>
<feature type="transmembrane region" description="Helical" evidence="1">
    <location>
        <begin position="7"/>
        <end position="26"/>
    </location>
</feature>
<dbReference type="Proteomes" id="UP000264036">
    <property type="component" value="Unassembled WGS sequence"/>
</dbReference>
<sequence>MKISDTLSGIMIGIFAIIVFAMSLSFPPTPGQEYGSGLFPRLIAIGLLICSVCLIVQSRRRRDKQQWLAWHGLNTVTFLRFCMIPASLVFYFLTAQWLGFFISSGIILMLLFLVFGVKPVRGLILTVISVLTIHLCFYNILQVPLPWGLLEPFAW</sequence>
<dbReference type="Pfam" id="PF07331">
    <property type="entry name" value="TctB"/>
    <property type="match status" value="1"/>
</dbReference>
<reference evidence="3 4" key="1">
    <citation type="journal article" date="2018" name="Nat. Biotechnol.">
        <title>A standardized bacterial taxonomy based on genome phylogeny substantially revises the tree of life.</title>
        <authorList>
            <person name="Parks D.H."/>
            <person name="Chuvochina M."/>
            <person name="Waite D.W."/>
            <person name="Rinke C."/>
            <person name="Skarshewski A."/>
            <person name="Chaumeil P.A."/>
            <person name="Hugenholtz P."/>
        </authorList>
    </citation>
    <scope>NUCLEOTIDE SEQUENCE [LARGE SCALE GENOMIC DNA]</scope>
    <source>
        <strain evidence="3">UBA10707</strain>
    </source>
</reference>
<evidence type="ECO:0000256" key="1">
    <source>
        <dbReference type="SAM" id="Phobius"/>
    </source>
</evidence>
<feature type="transmembrane region" description="Helical" evidence="1">
    <location>
        <begin position="122"/>
        <end position="141"/>
    </location>
</feature>
<comment type="caution">
    <text evidence="3">The sequence shown here is derived from an EMBL/GenBank/DDBJ whole genome shotgun (WGS) entry which is preliminary data.</text>
</comment>